<proteinExistence type="predicted"/>
<accession>A0ACB5RR22</accession>
<organism evidence="1 2">
    <name type="scientific">Neofusicoccum parvum</name>
    <dbReference type="NCBI Taxonomy" id="310453"/>
    <lineage>
        <taxon>Eukaryota</taxon>
        <taxon>Fungi</taxon>
        <taxon>Dikarya</taxon>
        <taxon>Ascomycota</taxon>
        <taxon>Pezizomycotina</taxon>
        <taxon>Dothideomycetes</taxon>
        <taxon>Dothideomycetes incertae sedis</taxon>
        <taxon>Botryosphaeriales</taxon>
        <taxon>Botryosphaeriaceae</taxon>
        <taxon>Neofusicoccum</taxon>
    </lineage>
</organism>
<gene>
    <name evidence="1" type="primary">g869</name>
    <name evidence="1" type="ORF">NpPPO83_00000869</name>
</gene>
<dbReference type="EMBL" id="BSXG01000004">
    <property type="protein sequence ID" value="GME22972.1"/>
    <property type="molecule type" value="Genomic_DNA"/>
</dbReference>
<keyword evidence="2" id="KW-1185">Reference proteome</keyword>
<protein>
    <submittedName>
        <fullName evidence="1">Uncharacterized protein</fullName>
    </submittedName>
</protein>
<sequence>MSHGLPAEGSAHASPHPARADSPSSPGSRAGDDVPSIYLMCDGFSCGRSNDVGERFRACRDAVDVVNRVGLVDFLQLDPRPSFVLDLEIPDEARDLLRPVYCNPALVDTEDGCLLTVISGKDNIDMPGAYSIRAYAKFRKWIYAKEKDSREGGFFYNDMQWTKVMVDGRWGVISGVQDRPRSDLGLSDLSPVPSRGEASGLRTPTLFGNFSFDQERRPSFNGHSRTQSDGIVITKPMMDWVTFPEESIHRLSRLDGAIPSDLNMEGVQSNLDWTGDSPSQGLSEHMKLVRAVDWGQTPLGPIDTWPAPLRMMSNLIMRDPSPGVLFWGEEVIMIYNEAYTELLGQMHPVAMGKSATVALKDYWDHFTPFIVRNKAGEAAQETNLPIFLSRFGMLEECYFSFTFLPITDEQGNIVGHYEPVTETTKQVISERRLSTLLKLGEETSTARTVEGFWRSVLQALSANDKDIPFGLLYAIEDDEDSSDNASTNASSTANVVKQCVLKGSLGVPEGHPAAPPRLDFMQSIEGFMPYFREAMKSRRPTLLDIEDGTVPSDLLDGIQWRGFGDPCKALVICPITPTSSKNVLGFLITGLNPRRPYDDDYQQFMGVASRLLATSLASVVLHEEELRQRENIITQVEYMKTQLTEQLDNSRREVERNEKKFQRFAERADVAIFIVGSDGRYTYRNQAWYEIFQIEDPDLDIRDAWPQLCYDEDLKKCEAYFLHLMIEKSPIVFELRLRRLWKPASDDTAQLTVDDHVEHSVWILCSAYPELSDAGEVKEIVGCVTDISRQKWGEGLQKQRTEDALESKRQLESFIDTTSHEMRNPLSAIIQCADGIITTHSSRISSTEDLNAAYRRLLESGVDAAQTIVQCSQHMKCIVDDVLTMSKLDSGLLVMTPVDNQPEAIGRHAVKMFEAEARAADVGLDFSIEPSFRQLGLDWVSLDPTRLLQILINLVTNAIKFTRLERKRTVTVSVGASRDRPTICEIGNVEYIRTATATEAHTLVADWAKGETVFLQFTIQDTGRGLSNDEKDLLFARFSQASPRTHIRYGGSGLGLFISRRLTEMQGGAIGFSSQTKVGSTFSFYIKARRSQPPSPYGTRAIVPQVSDGVTPQSPFYQSDTPDPTPPLSPVRARSGSLDDQQGGSPAKRPSLVRKASAVSDPLHVLLVEDNLINQRVLANQLHSRGCIVTVANHGVEALEHLRKTTYAASSRGIDSSPDTKSMSPGSFMSAVATPTPLDVILMDWEMPIMDGLSAVREIRRMEREGMLMGHVPVIAVTANVRGEQITKAMDAGMDDVVSKPFRVPELCSRMRDLISRLSS</sequence>
<comment type="caution">
    <text evidence="1">The sequence shown here is derived from an EMBL/GenBank/DDBJ whole genome shotgun (WGS) entry which is preliminary data.</text>
</comment>
<reference evidence="1" key="1">
    <citation type="submission" date="2024-09" db="EMBL/GenBank/DDBJ databases">
        <title>Draft Genome Sequences of Neofusicoccum parvum.</title>
        <authorList>
            <person name="Ashida A."/>
            <person name="Camagna M."/>
            <person name="Tanaka A."/>
            <person name="Takemoto D."/>
        </authorList>
    </citation>
    <scope>NUCLEOTIDE SEQUENCE</scope>
    <source>
        <strain evidence="1">PPO83</strain>
    </source>
</reference>
<evidence type="ECO:0000313" key="2">
    <source>
        <dbReference type="Proteomes" id="UP001165186"/>
    </source>
</evidence>
<evidence type="ECO:0000313" key="1">
    <source>
        <dbReference type="EMBL" id="GME22972.1"/>
    </source>
</evidence>
<name>A0ACB5RR22_9PEZI</name>
<dbReference type="Proteomes" id="UP001165186">
    <property type="component" value="Unassembled WGS sequence"/>
</dbReference>